<dbReference type="Gene3D" id="3.30.559.10">
    <property type="entry name" value="Chloramphenicol acetyltransferase-like domain"/>
    <property type="match status" value="2"/>
</dbReference>
<dbReference type="Proteomes" id="UP001293254">
    <property type="component" value="Unassembled WGS sequence"/>
</dbReference>
<dbReference type="InterPro" id="IPR050317">
    <property type="entry name" value="Plant_Fungal_Acyltransferase"/>
</dbReference>
<dbReference type="Pfam" id="PF02458">
    <property type="entry name" value="Transferase"/>
    <property type="match status" value="1"/>
</dbReference>
<dbReference type="PANTHER" id="PTHR31642:SF5">
    <property type="entry name" value="OS01G0104900 PROTEIN"/>
    <property type="match status" value="1"/>
</dbReference>
<reference evidence="2" key="1">
    <citation type="submission" date="2020-06" db="EMBL/GenBank/DDBJ databases">
        <authorList>
            <person name="Li T."/>
            <person name="Hu X."/>
            <person name="Zhang T."/>
            <person name="Song X."/>
            <person name="Zhang H."/>
            <person name="Dai N."/>
            <person name="Sheng W."/>
            <person name="Hou X."/>
            <person name="Wei L."/>
        </authorList>
    </citation>
    <scope>NUCLEOTIDE SEQUENCE</scope>
    <source>
        <strain evidence="2">3651</strain>
        <tissue evidence="2">Leaf</tissue>
    </source>
</reference>
<name>A0AAE1YFX7_9LAMI</name>
<accession>A0AAE1YFX7</accession>
<dbReference type="GO" id="GO:0016747">
    <property type="term" value="F:acyltransferase activity, transferring groups other than amino-acyl groups"/>
    <property type="evidence" value="ECO:0007669"/>
    <property type="project" value="TreeGrafter"/>
</dbReference>
<keyword evidence="2" id="KW-0808">Transferase</keyword>
<evidence type="ECO:0000313" key="2">
    <source>
        <dbReference type="EMBL" id="KAK4429307.1"/>
    </source>
</evidence>
<keyword evidence="3" id="KW-1185">Reference proteome</keyword>
<organism evidence="2 3">
    <name type="scientific">Sesamum alatum</name>
    <dbReference type="NCBI Taxonomy" id="300844"/>
    <lineage>
        <taxon>Eukaryota</taxon>
        <taxon>Viridiplantae</taxon>
        <taxon>Streptophyta</taxon>
        <taxon>Embryophyta</taxon>
        <taxon>Tracheophyta</taxon>
        <taxon>Spermatophyta</taxon>
        <taxon>Magnoliopsida</taxon>
        <taxon>eudicotyledons</taxon>
        <taxon>Gunneridae</taxon>
        <taxon>Pentapetalae</taxon>
        <taxon>asterids</taxon>
        <taxon>lamiids</taxon>
        <taxon>Lamiales</taxon>
        <taxon>Pedaliaceae</taxon>
        <taxon>Sesamum</taxon>
    </lineage>
</organism>
<proteinExistence type="inferred from homology"/>
<gene>
    <name evidence="2" type="ORF">Salat_1231000</name>
</gene>
<protein>
    <submittedName>
        <fullName evidence="2">Omega-hydroxypalmitate O-feruloyl transferase</fullName>
    </submittedName>
</protein>
<dbReference type="PANTHER" id="PTHR31642">
    <property type="entry name" value="TRICHOTHECENE 3-O-ACETYLTRANSFERASE"/>
    <property type="match status" value="1"/>
</dbReference>
<comment type="similarity">
    <text evidence="1">Belongs to the plant acyltransferase family.</text>
</comment>
<evidence type="ECO:0000313" key="3">
    <source>
        <dbReference type="Proteomes" id="UP001293254"/>
    </source>
</evidence>
<dbReference type="AlphaFoldDB" id="A0AAE1YFX7"/>
<dbReference type="EMBL" id="JACGWO010000004">
    <property type="protein sequence ID" value="KAK4429307.1"/>
    <property type="molecule type" value="Genomic_DNA"/>
</dbReference>
<reference evidence="2" key="2">
    <citation type="journal article" date="2024" name="Plant">
        <title>Genomic evolution and insights into agronomic trait innovations of Sesamum species.</title>
        <authorList>
            <person name="Miao H."/>
            <person name="Wang L."/>
            <person name="Qu L."/>
            <person name="Liu H."/>
            <person name="Sun Y."/>
            <person name="Le M."/>
            <person name="Wang Q."/>
            <person name="Wei S."/>
            <person name="Zheng Y."/>
            <person name="Lin W."/>
            <person name="Duan Y."/>
            <person name="Cao H."/>
            <person name="Xiong S."/>
            <person name="Wang X."/>
            <person name="Wei L."/>
            <person name="Li C."/>
            <person name="Ma Q."/>
            <person name="Ju M."/>
            <person name="Zhao R."/>
            <person name="Li G."/>
            <person name="Mu C."/>
            <person name="Tian Q."/>
            <person name="Mei H."/>
            <person name="Zhang T."/>
            <person name="Gao T."/>
            <person name="Zhang H."/>
        </authorList>
    </citation>
    <scope>NUCLEOTIDE SEQUENCE</scope>
    <source>
        <strain evidence="2">3651</strain>
    </source>
</reference>
<sequence length="459" mass="51573">MFSSPELPDCIYEKQPTLVRPIIPTPHHTLYLSNLDDQKFLRFSIKYLYAFRKSVDKQALKHSLSRVLVDYYPLAGRLRRCVEDDDHKLEIDCNGEGAVFAEANMDLSADEILQLATKPNRSLRKLLYRVEAPGFLDIPPLVIQVTNLRCGGMILCTAINHCFCDGIGTSQFLHAWAHMTNQSDSSELPIPPFHSRHVLKPRSPPQVTFPHPGFTRIPPDEFNSQTGPDISRYLQSQPLVPASITFSPSQILHLKRQCVPSLKCTAFEVLASHTWRCWVKSLGLPLSVPVKLLFSVNIRTKLSDELPHGYYGNGFVLACAEAKVKELAAPNLHDGVKLVQHAKSTITHDYVRSMVDLLEDKTVGTDISTSLVISQWSKLGLEEVDFGVGKPLHMGPLTSDIYCLFLPVVGEFNATRVLVSMPASMVDKFEFYMTEFSEIIENRDATNHYGVDNLKMVHT</sequence>
<dbReference type="InterPro" id="IPR023213">
    <property type="entry name" value="CAT-like_dom_sf"/>
</dbReference>
<comment type="caution">
    <text evidence="2">The sequence shown here is derived from an EMBL/GenBank/DDBJ whole genome shotgun (WGS) entry which is preliminary data.</text>
</comment>
<evidence type="ECO:0000256" key="1">
    <source>
        <dbReference type="ARBA" id="ARBA00009861"/>
    </source>
</evidence>